<feature type="transmembrane region" description="Helical" evidence="1">
    <location>
        <begin position="12"/>
        <end position="44"/>
    </location>
</feature>
<proteinExistence type="predicted"/>
<name>A0A380GQK2_9STAP</name>
<keyword evidence="1" id="KW-1133">Transmembrane helix</keyword>
<reference evidence="2 3" key="1">
    <citation type="submission" date="2018-06" db="EMBL/GenBank/DDBJ databases">
        <authorList>
            <consortium name="Pathogen Informatics"/>
            <person name="Doyle S."/>
        </authorList>
    </citation>
    <scope>NUCLEOTIDE SEQUENCE [LARGE SCALE GENOMIC DNA]</scope>
    <source>
        <strain evidence="2 3">NCTC13832</strain>
    </source>
</reference>
<dbReference type="Proteomes" id="UP000254100">
    <property type="component" value="Unassembled WGS sequence"/>
</dbReference>
<protein>
    <submittedName>
        <fullName evidence="2">Uncharacterized protein</fullName>
    </submittedName>
</protein>
<dbReference type="RefSeq" id="WP_156962263.1">
    <property type="nucleotide sequence ID" value="NZ_JXWY01000036.1"/>
</dbReference>
<evidence type="ECO:0000256" key="1">
    <source>
        <dbReference type="SAM" id="Phobius"/>
    </source>
</evidence>
<evidence type="ECO:0000313" key="2">
    <source>
        <dbReference type="EMBL" id="SUM56682.1"/>
    </source>
</evidence>
<accession>A0A380GQK2</accession>
<organism evidence="2 3">
    <name type="scientific">Staphylococcus microti</name>
    <dbReference type="NCBI Taxonomy" id="569857"/>
    <lineage>
        <taxon>Bacteria</taxon>
        <taxon>Bacillati</taxon>
        <taxon>Bacillota</taxon>
        <taxon>Bacilli</taxon>
        <taxon>Bacillales</taxon>
        <taxon>Staphylococcaceae</taxon>
        <taxon>Staphylococcus</taxon>
    </lineage>
</organism>
<dbReference type="AlphaFoldDB" id="A0A380GQK2"/>
<dbReference type="EMBL" id="UHDT01000001">
    <property type="protein sequence ID" value="SUM56682.1"/>
    <property type="molecule type" value="Genomic_DNA"/>
</dbReference>
<gene>
    <name evidence="2" type="ORF">NCTC13832_00338</name>
</gene>
<evidence type="ECO:0000313" key="3">
    <source>
        <dbReference type="Proteomes" id="UP000254100"/>
    </source>
</evidence>
<keyword evidence="1" id="KW-0472">Membrane</keyword>
<keyword evidence="1" id="KW-0812">Transmembrane</keyword>
<sequence>MEQRKFNRTDYLVPACLFIGIGLSFLFDHLTAGTCLGLGIRFLLKKDIHTTSIHIV</sequence>